<organism evidence="1">
    <name type="scientific">Anguilla anguilla</name>
    <name type="common">European freshwater eel</name>
    <name type="synonym">Muraena anguilla</name>
    <dbReference type="NCBI Taxonomy" id="7936"/>
    <lineage>
        <taxon>Eukaryota</taxon>
        <taxon>Metazoa</taxon>
        <taxon>Chordata</taxon>
        <taxon>Craniata</taxon>
        <taxon>Vertebrata</taxon>
        <taxon>Euteleostomi</taxon>
        <taxon>Actinopterygii</taxon>
        <taxon>Neopterygii</taxon>
        <taxon>Teleostei</taxon>
        <taxon>Anguilliformes</taxon>
        <taxon>Anguillidae</taxon>
        <taxon>Anguilla</taxon>
    </lineage>
</organism>
<reference evidence="1" key="2">
    <citation type="journal article" date="2015" name="Fish Shellfish Immunol.">
        <title>Early steps in the European eel (Anguilla anguilla)-Vibrio vulnificus interaction in the gills: Role of the RtxA13 toxin.</title>
        <authorList>
            <person name="Callol A."/>
            <person name="Pajuelo D."/>
            <person name="Ebbesson L."/>
            <person name="Teles M."/>
            <person name="MacKenzie S."/>
            <person name="Amaro C."/>
        </authorList>
    </citation>
    <scope>NUCLEOTIDE SEQUENCE</scope>
</reference>
<dbReference type="EMBL" id="GBXM01106793">
    <property type="protein sequence ID" value="JAH01784.1"/>
    <property type="molecule type" value="Transcribed_RNA"/>
</dbReference>
<proteinExistence type="predicted"/>
<reference evidence="1" key="1">
    <citation type="submission" date="2014-11" db="EMBL/GenBank/DDBJ databases">
        <authorList>
            <person name="Amaro Gonzalez C."/>
        </authorList>
    </citation>
    <scope>NUCLEOTIDE SEQUENCE</scope>
</reference>
<dbReference type="AlphaFoldDB" id="A0A0E9PBA1"/>
<accession>A0A0E9PBA1</accession>
<sequence length="103" mass="11911">MFKNVQNLAMTLYNATLSFWSGHNIHPISLGRLKINVTLGFCPYLYFIKLIVGLEIVEALHYLIPFRTQLYCLIMYLTSPIQTIMKQVISQRAQGLFTKTLNK</sequence>
<name>A0A0E9PBA1_ANGAN</name>
<protein>
    <submittedName>
        <fullName evidence="1">Uncharacterized protein</fullName>
    </submittedName>
</protein>
<evidence type="ECO:0000313" key="1">
    <source>
        <dbReference type="EMBL" id="JAH01784.1"/>
    </source>
</evidence>